<dbReference type="Gene3D" id="3.30.2070.10">
    <property type="entry name" value="Formate dehydrogenase/DMSO reductase"/>
    <property type="match status" value="1"/>
</dbReference>
<dbReference type="Proteomes" id="UP000243426">
    <property type="component" value="Chromosome I"/>
</dbReference>
<evidence type="ECO:0000259" key="1">
    <source>
        <dbReference type="PROSITE" id="PS51379"/>
    </source>
</evidence>
<dbReference type="CDD" id="cd02784">
    <property type="entry name" value="MopB_CT_PHLH"/>
    <property type="match status" value="1"/>
</dbReference>
<dbReference type="AlphaFoldDB" id="A0A1H1LCB3"/>
<dbReference type="SUPFAM" id="SSF54862">
    <property type="entry name" value="4Fe-4S ferredoxins"/>
    <property type="match status" value="1"/>
</dbReference>
<dbReference type="InterPro" id="IPR017896">
    <property type="entry name" value="4Fe4S_Fe-S-bd"/>
</dbReference>
<dbReference type="Pfam" id="PF13247">
    <property type="entry name" value="Fer4_11"/>
    <property type="match status" value="1"/>
</dbReference>
<sequence length="989" mass="108395">MSPIKPIPVDSFASGYWRSLDELAQTPAYTALQQGEFVDAAQQGLGQGAISRRSILKLLGASMALAGFTGCTRQPEEHIIPYVEMPEQVIPGRPQYYATAVAIGGYAHGVLAESHEGRPTRLEGNPDHPATQGACDPVAQASILSLYDPDRSAAVRHKGVISSFGSCLMALKEQQTEWNRSGGAGLCFLTENINSPSARQYMTALQQRWPQARWFVHEPIDRSAVFAGSQLLFGESLEPRYRLDHAAVIVSLDADFLQAQPGFLRYAHDFRGARQPSFSEQPPSRLYALESSLTVTGAAAEHRYALAWPDVESAARQLALALGLQVAAPQRQVLPERWVRAIAEDLQQHRGTALIVPGEQQSPAVHAIAHAINEKLGGFGSTLEWMQPVRNPAGAEDLTALGRAIQAHEVDSLIMLDTNPVYSAPADLDFAHLVQKVPWRLHWGEYEDETAQLCHWHIPAAHYLEGWGDICAYDGTVSLVQPLILPLHDGQTLLQMLAAIDQGVAQDPRELLLAYWRGRYWGADFSTFWKQSLHDGVVADTRAPVASASVRPDWAAHLPAAQAWAEDSLVLQFRPDSALWDGRYANNGWLQELPRPLTTLTWHNAALISPALAQRYGLENGQKIALSSIGHTLEVPVFVLPGHPDAAITLALGHGRTAGGRVAQDVGSNAYRLRTSALPWAAPVTLQVTDGVQPLAAIQTHNNIEGRDLIRRASWEQYQGNPRFAQDSPPELSLYEEPWPAERTAEQAWGMSIDLSACIGCNGCVTACQAENNIPVVGPEEVARGHNMHWLRVDRYFSGDPAAPGISFQPVPCMHCENAPCEYVCPVGATQHSVDGLNQMIYQRCVGTRYCSQNCPYKVRRFNWFDYTSAAATHPAQPAQQNPDVTVRTRGVMEKCTYCVQRISSVRQDAELEGRAIRDGELQTACQQACPTQAIVFGDLADPDSRVSQLKAHPLNYAMLAHLNTRPRTTYLAAVTNPNPALLDDGESA</sequence>
<feature type="domain" description="4Fe-4S ferredoxin-type" evidence="1">
    <location>
        <begin position="836"/>
        <end position="865"/>
    </location>
</feature>
<protein>
    <submittedName>
        <fullName evidence="2">Quinol:cytochrome c oxidoreductase iron-sulfur protein</fullName>
    </submittedName>
</protein>
<organism evidence="2 3">
    <name type="scientific">Halopseudomonas litoralis</name>
    <dbReference type="NCBI Taxonomy" id="797277"/>
    <lineage>
        <taxon>Bacteria</taxon>
        <taxon>Pseudomonadati</taxon>
        <taxon>Pseudomonadota</taxon>
        <taxon>Gammaproteobacteria</taxon>
        <taxon>Pseudomonadales</taxon>
        <taxon>Pseudomonadaceae</taxon>
        <taxon>Halopseudomonas</taxon>
    </lineage>
</organism>
<dbReference type="InterPro" id="IPR009010">
    <property type="entry name" value="Asp_de-COase-like_dom_sf"/>
</dbReference>
<name>A0A1H1LCB3_9GAMM</name>
<dbReference type="Gene3D" id="3.40.228.10">
    <property type="entry name" value="Dimethylsulfoxide Reductase, domain 2"/>
    <property type="match status" value="1"/>
</dbReference>
<dbReference type="RefSeq" id="WP_090271611.1">
    <property type="nucleotide sequence ID" value="NZ_LT629748.1"/>
</dbReference>
<dbReference type="STRING" id="797277.SAMN05216198_0188"/>
<feature type="domain" description="4Fe-4S ferredoxin-type" evidence="1">
    <location>
        <begin position="749"/>
        <end position="779"/>
    </location>
</feature>
<dbReference type="NCBIfam" id="TIGR04519">
    <property type="entry name" value="MoCo_extend_TAT"/>
    <property type="match status" value="1"/>
</dbReference>
<accession>A0A1H1LCB3</accession>
<keyword evidence="3" id="KW-1185">Reference proteome</keyword>
<dbReference type="Gene3D" id="2.20.25.90">
    <property type="entry name" value="ADC-like domains"/>
    <property type="match status" value="1"/>
</dbReference>
<evidence type="ECO:0000313" key="3">
    <source>
        <dbReference type="Proteomes" id="UP000243426"/>
    </source>
</evidence>
<dbReference type="OrthoDB" id="9779457at2"/>
<dbReference type="Gene3D" id="3.40.50.740">
    <property type="match status" value="1"/>
</dbReference>
<dbReference type="PROSITE" id="PS51379">
    <property type="entry name" value="4FE4S_FER_2"/>
    <property type="match status" value="3"/>
</dbReference>
<feature type="domain" description="4Fe-4S ferredoxin-type" evidence="1">
    <location>
        <begin position="804"/>
        <end position="835"/>
    </location>
</feature>
<dbReference type="Gene3D" id="3.30.70.20">
    <property type="match status" value="2"/>
</dbReference>
<dbReference type="CDD" id="cd10551">
    <property type="entry name" value="PsrB"/>
    <property type="match status" value="1"/>
</dbReference>
<proteinExistence type="predicted"/>
<dbReference type="Gene3D" id="2.40.40.20">
    <property type="match status" value="1"/>
</dbReference>
<dbReference type="EMBL" id="LT629748">
    <property type="protein sequence ID" value="SDR72241.1"/>
    <property type="molecule type" value="Genomic_DNA"/>
</dbReference>
<evidence type="ECO:0000313" key="2">
    <source>
        <dbReference type="EMBL" id="SDR72241.1"/>
    </source>
</evidence>
<dbReference type="PANTHER" id="PTHR42783">
    <property type="entry name" value="GLUTAMATE SYNTHASE [NADPH] SMALL CHAIN"/>
    <property type="match status" value="1"/>
</dbReference>
<dbReference type="PANTHER" id="PTHR42783:SF3">
    <property type="entry name" value="GLUTAMATE SYNTHASE [NADPH] SMALL CHAIN-RELATED"/>
    <property type="match status" value="1"/>
</dbReference>
<gene>
    <name evidence="2" type="ORF">SAMN05216198_0188</name>
</gene>
<dbReference type="SUPFAM" id="SSF50692">
    <property type="entry name" value="ADC-like"/>
    <property type="match status" value="1"/>
</dbReference>
<dbReference type="SUPFAM" id="SSF53706">
    <property type="entry name" value="Formate dehydrogenase/DMSO reductase, domains 1-3"/>
    <property type="match status" value="1"/>
</dbReference>
<dbReference type="InterPro" id="IPR030948">
    <property type="entry name" value="TAT_var_transloc_signal_dom"/>
</dbReference>
<reference evidence="3" key="1">
    <citation type="submission" date="2016-10" db="EMBL/GenBank/DDBJ databases">
        <authorList>
            <person name="Varghese N."/>
            <person name="Submissions S."/>
        </authorList>
    </citation>
    <scope>NUCLEOTIDE SEQUENCE [LARGE SCALE GENOMIC DNA]</scope>
    <source>
        <strain evidence="3">2SM5</strain>
    </source>
</reference>